<feature type="region of interest" description="Disordered" evidence="1">
    <location>
        <begin position="169"/>
        <end position="210"/>
    </location>
</feature>
<dbReference type="RefSeq" id="XP_022494823.1">
    <property type="nucleotide sequence ID" value="XM_022649203.1"/>
</dbReference>
<proteinExistence type="predicted"/>
<feature type="compositionally biased region" description="Basic and acidic residues" evidence="1">
    <location>
        <begin position="171"/>
        <end position="210"/>
    </location>
</feature>
<dbReference type="AlphaFoldDB" id="A0A178C1C4"/>
<dbReference type="Proteomes" id="UP000185904">
    <property type="component" value="Unassembled WGS sequence"/>
</dbReference>
<name>A0A178C1C4_9EURO</name>
<gene>
    <name evidence="2" type="ORF">AYO20_10948</name>
</gene>
<organism evidence="2 3">
    <name type="scientific">Fonsecaea nubica</name>
    <dbReference type="NCBI Taxonomy" id="856822"/>
    <lineage>
        <taxon>Eukaryota</taxon>
        <taxon>Fungi</taxon>
        <taxon>Dikarya</taxon>
        <taxon>Ascomycota</taxon>
        <taxon>Pezizomycotina</taxon>
        <taxon>Eurotiomycetes</taxon>
        <taxon>Chaetothyriomycetidae</taxon>
        <taxon>Chaetothyriales</taxon>
        <taxon>Herpotrichiellaceae</taxon>
        <taxon>Fonsecaea</taxon>
    </lineage>
</organism>
<feature type="region of interest" description="Disordered" evidence="1">
    <location>
        <begin position="1"/>
        <end position="33"/>
    </location>
</feature>
<evidence type="ECO:0000313" key="2">
    <source>
        <dbReference type="EMBL" id="OAL23698.1"/>
    </source>
</evidence>
<evidence type="ECO:0000256" key="1">
    <source>
        <dbReference type="SAM" id="MobiDB-lite"/>
    </source>
</evidence>
<accession>A0A178C1C4</accession>
<keyword evidence="3" id="KW-1185">Reference proteome</keyword>
<dbReference type="EMBL" id="LVCJ01000127">
    <property type="protein sequence ID" value="OAL23698.1"/>
    <property type="molecule type" value="Genomic_DNA"/>
</dbReference>
<reference evidence="2 3" key="1">
    <citation type="submission" date="2016-03" db="EMBL/GenBank/DDBJ databases">
        <title>The draft genome sequence of Fonsecaea nubica causative agent of cutaneous subcutaneous infection in human host.</title>
        <authorList>
            <person name="Costa F."/>
            <person name="Sybren D.H."/>
            <person name="Raittz R.T."/>
            <person name="Weiss V.A."/>
            <person name="Leao A.C."/>
            <person name="Gomes R."/>
            <person name="De Souza E.M."/>
            <person name="Pedrosa F.O."/>
            <person name="Steffens M.B."/>
            <person name="Bombassaro A."/>
            <person name="Tadra-Sfeir M.Z."/>
            <person name="Moreno L.F."/>
            <person name="Najafzadeh M.J."/>
            <person name="Felipe M.S."/>
            <person name="Teixeira M."/>
            <person name="Sun J."/>
            <person name="Xi L."/>
            <person name="Castro M.A."/>
            <person name="Vicente V.A."/>
        </authorList>
    </citation>
    <scope>NUCLEOTIDE SEQUENCE [LARGE SCALE GENOMIC DNA]</scope>
    <source>
        <strain evidence="2 3">CBS 269.64</strain>
    </source>
</reference>
<protein>
    <submittedName>
        <fullName evidence="2">Uncharacterized protein</fullName>
    </submittedName>
</protein>
<evidence type="ECO:0000313" key="3">
    <source>
        <dbReference type="Proteomes" id="UP000185904"/>
    </source>
</evidence>
<dbReference type="OrthoDB" id="10558262at2759"/>
<comment type="caution">
    <text evidence="2">The sequence shown here is derived from an EMBL/GenBank/DDBJ whole genome shotgun (WGS) entry which is preliminary data.</text>
</comment>
<dbReference type="GeneID" id="34594335"/>
<feature type="compositionally biased region" description="Basic and acidic residues" evidence="1">
    <location>
        <begin position="1"/>
        <end position="10"/>
    </location>
</feature>
<sequence length="210" mass="23921">MASVLRELRPRPAQNPYDPDASRRTKQSGPRQTHFRLTQVKGRAQNYGGLVNTFRLSTPGHVFVMDHWKRTRSSLQHAQENEDWTLVTHRATRQRLQKRLSERSLLHAGKKQLRKLADANEKAIEASPDPPGVSSAPDRTPDLDEILGVPGPPILMHTSGLTATTVSWKSKMTESKMTESKMTESRMTENKMTENKMTESRITEGHFRPW</sequence>